<proteinExistence type="predicted"/>
<dbReference type="Proteomes" id="UP000886865">
    <property type="component" value="Unassembled WGS sequence"/>
</dbReference>
<reference evidence="1" key="2">
    <citation type="journal article" date="2021" name="PeerJ">
        <title>Extensive microbial diversity within the chicken gut microbiome revealed by metagenomics and culture.</title>
        <authorList>
            <person name="Gilroy R."/>
            <person name="Ravi A."/>
            <person name="Getino M."/>
            <person name="Pursley I."/>
            <person name="Horton D.L."/>
            <person name="Alikhan N.F."/>
            <person name="Baker D."/>
            <person name="Gharbi K."/>
            <person name="Hall N."/>
            <person name="Watson M."/>
            <person name="Adriaenssens E.M."/>
            <person name="Foster-Nyarko E."/>
            <person name="Jarju S."/>
            <person name="Secka A."/>
            <person name="Antonio M."/>
            <person name="Oren A."/>
            <person name="Chaudhuri R.R."/>
            <person name="La Ragione R."/>
            <person name="Hildebrand F."/>
            <person name="Pallen M.J."/>
        </authorList>
    </citation>
    <scope>NUCLEOTIDE SEQUENCE</scope>
    <source>
        <strain evidence="1">CHK152-2871</strain>
    </source>
</reference>
<dbReference type="EMBL" id="DVJQ01000020">
    <property type="protein sequence ID" value="HIS73814.1"/>
    <property type="molecule type" value="Genomic_DNA"/>
</dbReference>
<comment type="caution">
    <text evidence="1">The sequence shown here is derived from an EMBL/GenBank/DDBJ whole genome shotgun (WGS) entry which is preliminary data.</text>
</comment>
<dbReference type="AlphaFoldDB" id="A0A9D1FHX2"/>
<dbReference type="InterPro" id="IPR036390">
    <property type="entry name" value="WH_DNA-bd_sf"/>
</dbReference>
<protein>
    <submittedName>
        <fullName evidence="1">Helix-turn-helix transcriptional regulator</fullName>
    </submittedName>
</protein>
<evidence type="ECO:0000313" key="1">
    <source>
        <dbReference type="EMBL" id="HIS73814.1"/>
    </source>
</evidence>
<dbReference type="SUPFAM" id="SSF46785">
    <property type="entry name" value="Winged helix' DNA-binding domain"/>
    <property type="match status" value="1"/>
</dbReference>
<organism evidence="1 2">
    <name type="scientific">Candidatus Galligastranaerophilus intestinavium</name>
    <dbReference type="NCBI Taxonomy" id="2840836"/>
    <lineage>
        <taxon>Bacteria</taxon>
        <taxon>Candidatus Galligastranaerophilus</taxon>
    </lineage>
</organism>
<evidence type="ECO:0000313" key="2">
    <source>
        <dbReference type="Proteomes" id="UP000886865"/>
    </source>
</evidence>
<name>A0A9D1FHX2_9BACT</name>
<reference evidence="1" key="1">
    <citation type="submission" date="2020-10" db="EMBL/GenBank/DDBJ databases">
        <authorList>
            <person name="Gilroy R."/>
        </authorList>
    </citation>
    <scope>NUCLEOTIDE SEQUENCE</scope>
    <source>
        <strain evidence="1">CHK152-2871</strain>
    </source>
</reference>
<accession>A0A9D1FHX2</accession>
<sequence length="107" mass="12855">MYDYDFDSEDKELKQIGLELMFMTPEKCSSDEGISAVELSKLLNMHIDTVKKKLKILYDHNIVRVIGINPKLWKFDEYSFQRMDEDDPVYQLLCSFDDVDFDRYFQY</sequence>
<gene>
    <name evidence="1" type="ORF">IAA86_02200</name>
</gene>